<evidence type="ECO:0000313" key="2">
    <source>
        <dbReference type="Proteomes" id="UP001320420"/>
    </source>
</evidence>
<keyword evidence="2" id="KW-1185">Reference proteome</keyword>
<keyword evidence="1" id="KW-0808">Transferase</keyword>
<dbReference type="SUPFAM" id="SSF109854">
    <property type="entry name" value="DinB/YfiT-like putative metalloenzymes"/>
    <property type="match status" value="1"/>
</dbReference>
<dbReference type="AlphaFoldDB" id="A0AAN9UVT0"/>
<gene>
    <name evidence="1" type="primary">tmk2_1</name>
    <name evidence="1" type="ORF">SLS62_003185</name>
</gene>
<dbReference type="PANTHER" id="PTHR36922:SF1">
    <property type="entry name" value="DUF1993 DOMAIN-CONTAINING PROTEIN"/>
    <property type="match status" value="1"/>
</dbReference>
<proteinExistence type="predicted"/>
<dbReference type="PANTHER" id="PTHR36922">
    <property type="entry name" value="BLL2446 PROTEIN"/>
    <property type="match status" value="1"/>
</dbReference>
<keyword evidence="1" id="KW-0418">Kinase</keyword>
<dbReference type="Gene3D" id="1.20.120.450">
    <property type="entry name" value="dinb family like domain"/>
    <property type="match status" value="1"/>
</dbReference>
<dbReference type="Pfam" id="PF09351">
    <property type="entry name" value="DUF1993"/>
    <property type="match status" value="1"/>
</dbReference>
<dbReference type="InterPro" id="IPR018531">
    <property type="entry name" value="DUF1993"/>
</dbReference>
<protein>
    <submittedName>
        <fullName evidence="1">Mitogen activated protein kinase 2</fullName>
    </submittedName>
</protein>
<sequence>MTSLYDIIIPQLLTILTVTKNLLNKGAEHAKEKNIPISELLNARLYDDMRPFTFQVWMICSTIRKAIERLTGTAPAGTLGGVDQEYTVEDLLAMVDDATKLLQDIKPETLEGKEDVRVPCALGPANFEARLVDYAQGYPIPTAYFHVSMVYGLLRNKGVPVGKSDYIRPFLKDFELKDLSS</sequence>
<evidence type="ECO:0000313" key="1">
    <source>
        <dbReference type="EMBL" id="KAK7754871.1"/>
    </source>
</evidence>
<dbReference type="GO" id="GO:0016301">
    <property type="term" value="F:kinase activity"/>
    <property type="evidence" value="ECO:0007669"/>
    <property type="project" value="UniProtKB-KW"/>
</dbReference>
<dbReference type="InterPro" id="IPR034660">
    <property type="entry name" value="DinB/YfiT-like"/>
</dbReference>
<organism evidence="1 2">
    <name type="scientific">Diatrype stigma</name>
    <dbReference type="NCBI Taxonomy" id="117547"/>
    <lineage>
        <taxon>Eukaryota</taxon>
        <taxon>Fungi</taxon>
        <taxon>Dikarya</taxon>
        <taxon>Ascomycota</taxon>
        <taxon>Pezizomycotina</taxon>
        <taxon>Sordariomycetes</taxon>
        <taxon>Xylariomycetidae</taxon>
        <taxon>Xylariales</taxon>
        <taxon>Diatrypaceae</taxon>
        <taxon>Diatrype</taxon>
    </lineage>
</organism>
<name>A0AAN9UVT0_9PEZI</name>
<accession>A0AAN9UVT0</accession>
<dbReference type="EMBL" id="JAKJXP020000017">
    <property type="protein sequence ID" value="KAK7754871.1"/>
    <property type="molecule type" value="Genomic_DNA"/>
</dbReference>
<reference evidence="1 2" key="1">
    <citation type="submission" date="2024-02" db="EMBL/GenBank/DDBJ databases">
        <title>De novo assembly and annotation of 12 fungi associated with fruit tree decline syndrome in Ontario, Canada.</title>
        <authorList>
            <person name="Sulman M."/>
            <person name="Ellouze W."/>
            <person name="Ilyukhin E."/>
        </authorList>
    </citation>
    <scope>NUCLEOTIDE SEQUENCE [LARGE SCALE GENOMIC DNA]</scope>
    <source>
        <strain evidence="1 2">M11/M66-122</strain>
    </source>
</reference>
<comment type="caution">
    <text evidence="1">The sequence shown here is derived from an EMBL/GenBank/DDBJ whole genome shotgun (WGS) entry which is preliminary data.</text>
</comment>
<dbReference type="Proteomes" id="UP001320420">
    <property type="component" value="Unassembled WGS sequence"/>
</dbReference>